<dbReference type="AlphaFoldDB" id="A0AAU2A1A7"/>
<reference evidence="2" key="1">
    <citation type="submission" date="2022-10" db="EMBL/GenBank/DDBJ databases">
        <title>The complete genomes of actinobacterial strains from the NBC collection.</title>
        <authorList>
            <person name="Joergensen T.S."/>
            <person name="Alvarez Arevalo M."/>
            <person name="Sterndorff E.B."/>
            <person name="Faurdal D."/>
            <person name="Vuksanovic O."/>
            <person name="Mourched A.-S."/>
            <person name="Charusanti P."/>
            <person name="Shaw S."/>
            <person name="Blin K."/>
            <person name="Weber T."/>
        </authorList>
    </citation>
    <scope>NUCLEOTIDE SEQUENCE</scope>
    <source>
        <strain evidence="2">NBC_00093</strain>
    </source>
</reference>
<protein>
    <submittedName>
        <fullName evidence="2">Uncharacterized protein</fullName>
    </submittedName>
</protein>
<feature type="compositionally biased region" description="Basic and acidic residues" evidence="1">
    <location>
        <begin position="29"/>
        <end position="38"/>
    </location>
</feature>
<sequence length="62" mass="7185">MPDGDAAQATWWACGGTVDEWIRIHDSVRPPAERERRQAPGRPEFPLDDRYEGRAVDVRHER</sequence>
<proteinExistence type="predicted"/>
<feature type="compositionally biased region" description="Basic and acidic residues" evidence="1">
    <location>
        <begin position="45"/>
        <end position="62"/>
    </location>
</feature>
<dbReference type="EMBL" id="CP108222">
    <property type="protein sequence ID" value="WTT17637.1"/>
    <property type="molecule type" value="Genomic_DNA"/>
</dbReference>
<name>A0AAU2A1A7_9ACTN</name>
<evidence type="ECO:0000313" key="2">
    <source>
        <dbReference type="EMBL" id="WTT17637.1"/>
    </source>
</evidence>
<organism evidence="2">
    <name type="scientific">Streptomyces sp. NBC_00093</name>
    <dbReference type="NCBI Taxonomy" id="2975649"/>
    <lineage>
        <taxon>Bacteria</taxon>
        <taxon>Bacillati</taxon>
        <taxon>Actinomycetota</taxon>
        <taxon>Actinomycetes</taxon>
        <taxon>Kitasatosporales</taxon>
        <taxon>Streptomycetaceae</taxon>
        <taxon>Streptomyces</taxon>
    </lineage>
</organism>
<evidence type="ECO:0000256" key="1">
    <source>
        <dbReference type="SAM" id="MobiDB-lite"/>
    </source>
</evidence>
<accession>A0AAU2A1A7</accession>
<feature type="region of interest" description="Disordered" evidence="1">
    <location>
        <begin position="29"/>
        <end position="62"/>
    </location>
</feature>
<gene>
    <name evidence="2" type="ORF">OHA22_19880</name>
</gene>